<evidence type="ECO:0000313" key="3">
    <source>
        <dbReference type="Proteomes" id="UP000008837"/>
    </source>
</evidence>
<dbReference type="KEGG" id="mgl:MGL_2413"/>
<dbReference type="InParanoid" id="A8Q3I5"/>
<proteinExistence type="predicted"/>
<organism evidence="2 3">
    <name type="scientific">Malassezia globosa (strain ATCC MYA-4612 / CBS 7966)</name>
    <name type="common">Dandruff-associated fungus</name>
    <dbReference type="NCBI Taxonomy" id="425265"/>
    <lineage>
        <taxon>Eukaryota</taxon>
        <taxon>Fungi</taxon>
        <taxon>Dikarya</taxon>
        <taxon>Basidiomycota</taxon>
        <taxon>Ustilaginomycotina</taxon>
        <taxon>Malasseziomycetes</taxon>
        <taxon>Malasseziales</taxon>
        <taxon>Malasseziaceae</taxon>
        <taxon>Malassezia</taxon>
    </lineage>
</organism>
<keyword evidence="1" id="KW-0472">Membrane</keyword>
<keyword evidence="1" id="KW-0812">Transmembrane</keyword>
<dbReference type="VEuPathDB" id="FungiDB:MGL_2413"/>
<reference evidence="2 3" key="1">
    <citation type="journal article" date="2007" name="Proc. Natl. Acad. Sci. U.S.A.">
        <title>Dandruff-associated Malassezia genomes reveal convergent and divergent virulence traits shared with plant and human fungal pathogens.</title>
        <authorList>
            <person name="Xu J."/>
            <person name="Saunders C.W."/>
            <person name="Hu P."/>
            <person name="Grant R.A."/>
            <person name="Boekhout T."/>
            <person name="Kuramae E.E."/>
            <person name="Kronstad J.W."/>
            <person name="Deangelis Y.M."/>
            <person name="Reeder N.L."/>
            <person name="Johnstone K.R."/>
            <person name="Leland M."/>
            <person name="Fieno A.M."/>
            <person name="Begley W.M."/>
            <person name="Sun Y."/>
            <person name="Lacey M.P."/>
            <person name="Chaudhary T."/>
            <person name="Keough T."/>
            <person name="Chu L."/>
            <person name="Sears R."/>
            <person name="Yuan B."/>
            <person name="Dawson T.L.Jr."/>
        </authorList>
    </citation>
    <scope>NUCLEOTIDE SEQUENCE [LARGE SCALE GENOMIC DNA]</scope>
    <source>
        <strain evidence="3">ATCC MYA-4612 / CBS 7966</strain>
    </source>
</reference>
<feature type="transmembrane region" description="Helical" evidence="1">
    <location>
        <begin position="46"/>
        <end position="67"/>
    </location>
</feature>
<dbReference type="RefSeq" id="XP_001730617.1">
    <property type="nucleotide sequence ID" value="XM_001730565.1"/>
</dbReference>
<keyword evidence="3" id="KW-1185">Reference proteome</keyword>
<gene>
    <name evidence="2" type="ORF">MGL_2413</name>
</gene>
<dbReference type="Proteomes" id="UP000008837">
    <property type="component" value="Unassembled WGS sequence"/>
</dbReference>
<dbReference type="GeneID" id="5854924"/>
<keyword evidence="1" id="KW-1133">Transmembrane helix</keyword>
<protein>
    <submittedName>
        <fullName evidence="2">Uncharacterized protein</fullName>
    </submittedName>
</protein>
<dbReference type="AlphaFoldDB" id="A8Q3I5"/>
<evidence type="ECO:0000256" key="1">
    <source>
        <dbReference type="SAM" id="Phobius"/>
    </source>
</evidence>
<comment type="caution">
    <text evidence="2">The sequence shown here is derived from an EMBL/GenBank/DDBJ whole genome shotgun (WGS) entry which is preliminary data.</text>
</comment>
<evidence type="ECO:0000313" key="2">
    <source>
        <dbReference type="EMBL" id="EDP43403.1"/>
    </source>
</evidence>
<sequence>MSISNCIRRETEDVQWGPVSSPSNSEKHEMSDYCHHWWHTLATWNIVWLTWIVIFGLCLYALSVRYLQNALNMVSSRPGAQSMPSDMEHAFDEDQAFAMQGLSRTHKADDMDLQDDAFGDTKSEFAPMNDHPDDASFINATADPFNDAPIVHPTTIHTAAPQVSRFH</sequence>
<accession>A8Q3I5</accession>
<name>A8Q3I5_MALGO</name>
<dbReference type="EMBL" id="AAYY01000008">
    <property type="protein sequence ID" value="EDP43403.1"/>
    <property type="molecule type" value="Genomic_DNA"/>
</dbReference>